<keyword evidence="3 9" id="KW-0812">Transmembrane</keyword>
<comment type="similarity">
    <text evidence="9">Belongs to the G-protein coupled receptor 1 family.</text>
</comment>
<dbReference type="PRINTS" id="PR00237">
    <property type="entry name" value="GPCRRHODOPSN"/>
</dbReference>
<feature type="transmembrane region" description="Helical" evidence="10">
    <location>
        <begin position="220"/>
        <end position="247"/>
    </location>
</feature>
<dbReference type="PROSITE" id="PS00237">
    <property type="entry name" value="G_PROTEIN_RECEP_F1_1"/>
    <property type="match status" value="1"/>
</dbReference>
<dbReference type="GO" id="GO:0009897">
    <property type="term" value="C:external side of plasma membrane"/>
    <property type="evidence" value="ECO:0007669"/>
    <property type="project" value="TreeGrafter"/>
</dbReference>
<proteinExistence type="inferred from homology"/>
<dbReference type="PANTHER" id="PTHR10489:SF730">
    <property type="entry name" value="CHEMOKINE XC RECEPTOR 1"/>
    <property type="match status" value="1"/>
</dbReference>
<evidence type="ECO:0000256" key="9">
    <source>
        <dbReference type="RuleBase" id="RU000688"/>
    </source>
</evidence>
<keyword evidence="7 9" id="KW-0675">Receptor</keyword>
<keyword evidence="2" id="KW-1003">Cell membrane</keyword>
<accession>A0A667YCL3</accession>
<dbReference type="GO" id="GO:0016493">
    <property type="term" value="F:C-C chemokine receptor activity"/>
    <property type="evidence" value="ECO:0007669"/>
    <property type="project" value="TreeGrafter"/>
</dbReference>
<keyword evidence="5 9" id="KW-0297">G-protein coupled receptor</keyword>
<feature type="transmembrane region" description="Helical" evidence="10">
    <location>
        <begin position="83"/>
        <end position="112"/>
    </location>
</feature>
<evidence type="ECO:0000259" key="11">
    <source>
        <dbReference type="PROSITE" id="PS50262"/>
    </source>
</evidence>
<dbReference type="PROSITE" id="PS50262">
    <property type="entry name" value="G_PROTEIN_RECEP_F1_2"/>
    <property type="match status" value="1"/>
</dbReference>
<dbReference type="InterPro" id="IPR017452">
    <property type="entry name" value="GPCR_Rhodpsn_7TM"/>
</dbReference>
<reference evidence="12" key="3">
    <citation type="submission" date="2025-09" db="UniProtKB">
        <authorList>
            <consortium name="Ensembl"/>
        </authorList>
    </citation>
    <scope>IDENTIFICATION</scope>
</reference>
<feature type="transmembrane region" description="Helical" evidence="10">
    <location>
        <begin position="132"/>
        <end position="150"/>
    </location>
</feature>
<feature type="transmembrane region" description="Helical" evidence="10">
    <location>
        <begin position="22"/>
        <end position="44"/>
    </location>
</feature>
<evidence type="ECO:0000313" key="13">
    <source>
        <dbReference type="Proteomes" id="UP000472263"/>
    </source>
</evidence>
<evidence type="ECO:0000256" key="7">
    <source>
        <dbReference type="ARBA" id="ARBA00023170"/>
    </source>
</evidence>
<dbReference type="GO" id="GO:0019957">
    <property type="term" value="F:C-C chemokine binding"/>
    <property type="evidence" value="ECO:0007669"/>
    <property type="project" value="TreeGrafter"/>
</dbReference>
<evidence type="ECO:0000256" key="1">
    <source>
        <dbReference type="ARBA" id="ARBA00004651"/>
    </source>
</evidence>
<keyword evidence="8 9" id="KW-0807">Transducer</keyword>
<protein>
    <recommendedName>
        <fullName evidence="11">G-protein coupled receptors family 1 profile domain-containing protein</fullName>
    </recommendedName>
</protein>
<dbReference type="GO" id="GO:0006955">
    <property type="term" value="P:immune response"/>
    <property type="evidence" value="ECO:0007669"/>
    <property type="project" value="TreeGrafter"/>
</dbReference>
<dbReference type="InterPro" id="IPR000355">
    <property type="entry name" value="Chemokine_rcpt"/>
</dbReference>
<dbReference type="GO" id="GO:0019722">
    <property type="term" value="P:calcium-mediated signaling"/>
    <property type="evidence" value="ECO:0007669"/>
    <property type="project" value="TreeGrafter"/>
</dbReference>
<dbReference type="PRINTS" id="PR00657">
    <property type="entry name" value="CCCHEMOKINER"/>
</dbReference>
<dbReference type="PANTHER" id="PTHR10489">
    <property type="entry name" value="CELL ADHESION MOLECULE"/>
    <property type="match status" value="1"/>
</dbReference>
<evidence type="ECO:0000256" key="3">
    <source>
        <dbReference type="ARBA" id="ARBA00022692"/>
    </source>
</evidence>
<dbReference type="AlphaFoldDB" id="A0A667YCL3"/>
<dbReference type="Pfam" id="PF00001">
    <property type="entry name" value="7tm_1"/>
    <property type="match status" value="1"/>
</dbReference>
<dbReference type="Ensembl" id="ENSMMDT00005026009.1">
    <property type="protein sequence ID" value="ENSMMDP00005025472.1"/>
    <property type="gene ID" value="ENSMMDG00005012209.1"/>
</dbReference>
<feature type="transmembrane region" description="Helical" evidence="10">
    <location>
        <begin position="182"/>
        <end position="208"/>
    </location>
</feature>
<evidence type="ECO:0000256" key="5">
    <source>
        <dbReference type="ARBA" id="ARBA00023040"/>
    </source>
</evidence>
<evidence type="ECO:0000256" key="6">
    <source>
        <dbReference type="ARBA" id="ARBA00023136"/>
    </source>
</evidence>
<dbReference type="GO" id="GO:0007204">
    <property type="term" value="P:positive regulation of cytosolic calcium ion concentration"/>
    <property type="evidence" value="ECO:0007669"/>
    <property type="project" value="TreeGrafter"/>
</dbReference>
<evidence type="ECO:0000256" key="2">
    <source>
        <dbReference type="ARBA" id="ARBA00022475"/>
    </source>
</evidence>
<dbReference type="SUPFAM" id="SSF81321">
    <property type="entry name" value="Family A G protein-coupled receptor-like"/>
    <property type="match status" value="1"/>
</dbReference>
<evidence type="ECO:0000256" key="8">
    <source>
        <dbReference type="ARBA" id="ARBA00023224"/>
    </source>
</evidence>
<dbReference type="InterPro" id="IPR000276">
    <property type="entry name" value="GPCR_Rhodpsn"/>
</dbReference>
<dbReference type="Gene3D" id="1.20.1070.10">
    <property type="entry name" value="Rhodopsin 7-helix transmembrane proteins"/>
    <property type="match status" value="1"/>
</dbReference>
<keyword evidence="4 10" id="KW-1133">Transmembrane helix</keyword>
<dbReference type="GeneTree" id="ENSGT01110000267168"/>
<evidence type="ECO:0000256" key="4">
    <source>
        <dbReference type="ARBA" id="ARBA00022989"/>
    </source>
</evidence>
<dbReference type="FunCoup" id="A0A667YCL3">
    <property type="interactions" value="53"/>
</dbReference>
<dbReference type="InParanoid" id="A0A667YCL3"/>
<feature type="transmembrane region" description="Helical" evidence="10">
    <location>
        <begin position="56"/>
        <end position="77"/>
    </location>
</feature>
<reference evidence="12" key="2">
    <citation type="submission" date="2025-08" db="UniProtKB">
        <authorList>
            <consortium name="Ensembl"/>
        </authorList>
    </citation>
    <scope>IDENTIFICATION</scope>
</reference>
<comment type="subcellular location">
    <subcellularLocation>
        <location evidence="1">Cell membrane</location>
        <topology evidence="1">Multi-pass membrane protein</topology>
    </subcellularLocation>
</comment>
<dbReference type="Proteomes" id="UP000472263">
    <property type="component" value="Chromosome 17"/>
</dbReference>
<organism evidence="12 13">
    <name type="scientific">Myripristis murdjan</name>
    <name type="common">pinecone soldierfish</name>
    <dbReference type="NCBI Taxonomy" id="586833"/>
    <lineage>
        <taxon>Eukaryota</taxon>
        <taxon>Metazoa</taxon>
        <taxon>Chordata</taxon>
        <taxon>Craniata</taxon>
        <taxon>Vertebrata</taxon>
        <taxon>Euteleostomi</taxon>
        <taxon>Actinopterygii</taxon>
        <taxon>Neopterygii</taxon>
        <taxon>Teleostei</taxon>
        <taxon>Neoteleostei</taxon>
        <taxon>Acanthomorphata</taxon>
        <taxon>Holocentriformes</taxon>
        <taxon>Holocentridae</taxon>
        <taxon>Myripristis</taxon>
    </lineage>
</organism>
<feature type="transmembrane region" description="Helical" evidence="10">
    <location>
        <begin position="259"/>
        <end position="280"/>
    </location>
</feature>
<dbReference type="InterPro" id="IPR050119">
    <property type="entry name" value="CCR1-9-like"/>
</dbReference>
<evidence type="ECO:0000256" key="10">
    <source>
        <dbReference type="SAM" id="Phobius"/>
    </source>
</evidence>
<keyword evidence="6 10" id="KW-0472">Membrane</keyword>
<dbReference type="GO" id="GO:0060326">
    <property type="term" value="P:cell chemotaxis"/>
    <property type="evidence" value="ECO:0007669"/>
    <property type="project" value="TreeGrafter"/>
</dbReference>
<keyword evidence="13" id="KW-1185">Reference proteome</keyword>
<sequence>LGGDEEVEIICAGGFDLGYISAVFFFLIFILSVTGNVLLLCILVRYENLKKVTNMFVLNLACSDLVFALTLPFWGYYLQSSWVFGDFACAFVTAAYFVGLYSSVILLTAMTVDRFITVVLQKWPSSVKRQRCAMGACAAAWAISIIASVSDAVNAKVEYYGNDSATCEDSHNPESTAVKMGYYLQIALLFFLPFAIIVFCYSAILKTVVHESTRKKHRTVVVVLCIVVVFFICWGPYHIIMLILSLYNPKDCHKKDKLIIIHDIFCLLAYSHCCMNPMLYTLSQKFRIHLVNLFHFIVVMKEGWALKFCCVGRFCSPKC</sequence>
<feature type="domain" description="G-protein coupled receptors family 1 profile" evidence="11">
    <location>
        <begin position="35"/>
        <end position="280"/>
    </location>
</feature>
<reference evidence="12" key="1">
    <citation type="submission" date="2019-06" db="EMBL/GenBank/DDBJ databases">
        <authorList>
            <consortium name="Wellcome Sanger Institute Data Sharing"/>
        </authorList>
    </citation>
    <scope>NUCLEOTIDE SEQUENCE [LARGE SCALE GENOMIC DNA]</scope>
</reference>
<evidence type="ECO:0000313" key="12">
    <source>
        <dbReference type="Ensembl" id="ENSMMDP00005025472.1"/>
    </source>
</evidence>
<name>A0A667YCL3_9TELE</name>